<dbReference type="Proteomes" id="UP000004374">
    <property type="component" value="Unassembled WGS sequence"/>
</dbReference>
<protein>
    <submittedName>
        <fullName evidence="2">Uncharacterized protein</fullName>
    </submittedName>
</protein>
<comment type="caution">
    <text evidence="2">The sequence shown here is derived from an EMBL/GenBank/DDBJ whole genome shotgun (WGS) entry which is preliminary data.</text>
</comment>
<keyword evidence="1" id="KW-1133">Transmembrane helix</keyword>
<name>I1DY37_9GAMM</name>
<keyword evidence="1" id="KW-0812">Transmembrane</keyword>
<sequence length="117" mass="13108">MDTGIGYLLLMSVFWLLSLVQFVGRRNKQHFVIRWSNQLVIGWFMATLLLAYFIPALLQERLQQAGYIPCDDPQVVSRISRGASLIFLHGQAFSASDSQPSTHSAVCELFASSLSTQ</sequence>
<keyword evidence="1" id="KW-0472">Membrane</keyword>
<dbReference type="AlphaFoldDB" id="I1DY37"/>
<organism evidence="2 3">
    <name type="scientific">Rheinheimera nanhaiensis E407-8</name>
    <dbReference type="NCBI Taxonomy" id="562729"/>
    <lineage>
        <taxon>Bacteria</taxon>
        <taxon>Pseudomonadati</taxon>
        <taxon>Pseudomonadota</taxon>
        <taxon>Gammaproteobacteria</taxon>
        <taxon>Chromatiales</taxon>
        <taxon>Chromatiaceae</taxon>
        <taxon>Rheinheimera</taxon>
    </lineage>
</organism>
<dbReference type="STRING" id="562729.RNAN_1953"/>
<proteinExistence type="predicted"/>
<feature type="transmembrane region" description="Helical" evidence="1">
    <location>
        <begin position="35"/>
        <end position="54"/>
    </location>
</feature>
<keyword evidence="3" id="KW-1185">Reference proteome</keyword>
<feature type="transmembrane region" description="Helical" evidence="1">
    <location>
        <begin position="6"/>
        <end position="23"/>
    </location>
</feature>
<accession>I1DY37</accession>
<reference evidence="2 3" key="1">
    <citation type="journal article" date="2012" name="J. Bacteriol.">
        <title>Genome Sequence of the Protease-Producing Bacterium Rheinheimera nanhaiensis E407-8T, Isolated from Deep-Sea Sediment of the South China Sea.</title>
        <authorList>
            <person name="Zhang X.-Y."/>
            <person name="Zhang Y.-J."/>
            <person name="Qin Q.-L."/>
            <person name="Xie B.-B."/>
            <person name="Chen X.-L."/>
            <person name="Zhou B.-C."/>
            <person name="Zhang Y.-Z."/>
        </authorList>
    </citation>
    <scope>NUCLEOTIDE SEQUENCE [LARGE SCALE GENOMIC DNA]</scope>
    <source>
        <strain evidence="2 3">E407-8</strain>
    </source>
</reference>
<gene>
    <name evidence="2" type="ORF">RNAN_1953</name>
</gene>
<evidence type="ECO:0000313" key="3">
    <source>
        <dbReference type="Proteomes" id="UP000004374"/>
    </source>
</evidence>
<evidence type="ECO:0000256" key="1">
    <source>
        <dbReference type="SAM" id="Phobius"/>
    </source>
</evidence>
<evidence type="ECO:0000313" key="2">
    <source>
        <dbReference type="EMBL" id="GAB58965.1"/>
    </source>
</evidence>
<dbReference type="EMBL" id="BAFK01000009">
    <property type="protein sequence ID" value="GAB58965.1"/>
    <property type="molecule type" value="Genomic_DNA"/>
</dbReference>